<sequence>MAGPGTDVVGTLAGFARTLRAAGGAADPGRLRAMVAALRHLDVLDPSDVYWAGRLTLCAGPDDLPRYDRAFAAYFGGETPRAPRRPAPAARPAPEPAPRDGDDGSGGAR</sequence>
<protein>
    <recommendedName>
        <fullName evidence="4">VWA domain-containing protein</fullName>
    </recommendedName>
</protein>
<name>A0ABW3F1G6_9ACTN</name>
<keyword evidence="3" id="KW-1185">Reference proteome</keyword>
<accession>A0ABW3F1G6</accession>
<feature type="region of interest" description="Disordered" evidence="1">
    <location>
        <begin position="77"/>
        <end position="109"/>
    </location>
</feature>
<feature type="non-terminal residue" evidence="2">
    <location>
        <position position="109"/>
    </location>
</feature>
<dbReference type="Proteomes" id="UP001596972">
    <property type="component" value="Unassembled WGS sequence"/>
</dbReference>
<proteinExistence type="predicted"/>
<comment type="caution">
    <text evidence="2">The sequence shown here is derived from an EMBL/GenBank/DDBJ whole genome shotgun (WGS) entry which is preliminary data.</text>
</comment>
<reference evidence="3" key="1">
    <citation type="journal article" date="2019" name="Int. J. Syst. Evol. Microbiol.">
        <title>The Global Catalogue of Microorganisms (GCM) 10K type strain sequencing project: providing services to taxonomists for standard genome sequencing and annotation.</title>
        <authorList>
            <consortium name="The Broad Institute Genomics Platform"/>
            <consortium name="The Broad Institute Genome Sequencing Center for Infectious Disease"/>
            <person name="Wu L."/>
            <person name="Ma J."/>
        </authorList>
    </citation>
    <scope>NUCLEOTIDE SEQUENCE [LARGE SCALE GENOMIC DNA]</scope>
    <source>
        <strain evidence="3">JCM 31202</strain>
    </source>
</reference>
<evidence type="ECO:0000313" key="3">
    <source>
        <dbReference type="Proteomes" id="UP001596972"/>
    </source>
</evidence>
<dbReference type="EMBL" id="JBHTJA010000156">
    <property type="protein sequence ID" value="MFD0905690.1"/>
    <property type="molecule type" value="Genomic_DNA"/>
</dbReference>
<evidence type="ECO:0000256" key="1">
    <source>
        <dbReference type="SAM" id="MobiDB-lite"/>
    </source>
</evidence>
<gene>
    <name evidence="2" type="ORF">ACFQ11_35325</name>
</gene>
<feature type="compositionally biased region" description="Pro residues" evidence="1">
    <location>
        <begin position="85"/>
        <end position="96"/>
    </location>
</feature>
<evidence type="ECO:0000313" key="2">
    <source>
        <dbReference type="EMBL" id="MFD0905690.1"/>
    </source>
</evidence>
<organism evidence="2 3">
    <name type="scientific">Actinomadura sediminis</name>
    <dbReference type="NCBI Taxonomy" id="1038904"/>
    <lineage>
        <taxon>Bacteria</taxon>
        <taxon>Bacillati</taxon>
        <taxon>Actinomycetota</taxon>
        <taxon>Actinomycetes</taxon>
        <taxon>Streptosporangiales</taxon>
        <taxon>Thermomonosporaceae</taxon>
        <taxon>Actinomadura</taxon>
    </lineage>
</organism>
<evidence type="ECO:0008006" key="4">
    <source>
        <dbReference type="Google" id="ProtNLM"/>
    </source>
</evidence>